<name>A0A199VQ62_ANACO</name>
<accession>A0A199VQ62</accession>
<dbReference type="GO" id="GO:0045944">
    <property type="term" value="P:positive regulation of transcription by RNA polymerase II"/>
    <property type="evidence" value="ECO:0007669"/>
    <property type="project" value="InterPro"/>
</dbReference>
<keyword evidence="5" id="KW-0539">Nucleus</keyword>
<dbReference type="InterPro" id="IPR036879">
    <property type="entry name" value="TF_MADSbox_sf"/>
</dbReference>
<dbReference type="SUPFAM" id="SSF55455">
    <property type="entry name" value="SRF-like"/>
    <property type="match status" value="1"/>
</dbReference>
<dbReference type="InterPro" id="IPR050142">
    <property type="entry name" value="MADS-box/MEF2_TF"/>
</dbReference>
<sequence>MGRVKLQIKKIENNTNRQVTFSKRRNGLIKKAYELSVLCDIDIALIMFSPSGRLSHFSGRRRLFEPDPLCITSMNEVESCEKFLMESLNRVTERKMYMQPHQDGIPSAYGSETVQWVLDGAANPGHQIFVGSDPLMSLRDHGIYAISQGAGGLPMDPRVAGCHVSGREDTWQQAYTSTELLSALIPSAPFPLIQHPMAPTELTAVVAREQVEAAGSCSHVPSEENGAAHVSGYEGNLAPVNVG</sequence>
<evidence type="ECO:0000313" key="8">
    <source>
        <dbReference type="Proteomes" id="UP000092600"/>
    </source>
</evidence>
<dbReference type="PRINTS" id="PR00404">
    <property type="entry name" value="MADSDOMAIN"/>
</dbReference>
<comment type="subcellular location">
    <subcellularLocation>
        <location evidence="1">Nucleus</location>
    </subcellularLocation>
</comment>
<protein>
    <submittedName>
        <fullName evidence="7">Agamous-like MADS-box protein AGL104</fullName>
    </submittedName>
</protein>
<dbReference type="Gene3D" id="3.40.1810.10">
    <property type="entry name" value="Transcription factor, MADS-box"/>
    <property type="match status" value="1"/>
</dbReference>
<keyword evidence="4" id="KW-0804">Transcription</keyword>
<dbReference type="InterPro" id="IPR002100">
    <property type="entry name" value="TF_MADSbox"/>
</dbReference>
<dbReference type="Proteomes" id="UP000092600">
    <property type="component" value="Unassembled WGS sequence"/>
</dbReference>
<dbReference type="Pfam" id="PF00319">
    <property type="entry name" value="SRF-TF"/>
    <property type="match status" value="1"/>
</dbReference>
<evidence type="ECO:0000256" key="2">
    <source>
        <dbReference type="ARBA" id="ARBA00023015"/>
    </source>
</evidence>
<dbReference type="PROSITE" id="PS50066">
    <property type="entry name" value="MADS_BOX_2"/>
    <property type="match status" value="1"/>
</dbReference>
<dbReference type="AlphaFoldDB" id="A0A199VQ62"/>
<evidence type="ECO:0000256" key="4">
    <source>
        <dbReference type="ARBA" id="ARBA00023163"/>
    </source>
</evidence>
<reference evidence="7 8" key="1">
    <citation type="journal article" date="2016" name="DNA Res.">
        <title>The draft genome of MD-2 pineapple using hybrid error correction of long reads.</title>
        <authorList>
            <person name="Redwan R.M."/>
            <person name="Saidin A."/>
            <person name="Kumar S.V."/>
        </authorList>
    </citation>
    <scope>NUCLEOTIDE SEQUENCE [LARGE SCALE GENOMIC DNA]</scope>
    <source>
        <strain evidence="8">cv. MD2</strain>
        <tissue evidence="7">Leaf</tissue>
    </source>
</reference>
<evidence type="ECO:0000256" key="3">
    <source>
        <dbReference type="ARBA" id="ARBA00023125"/>
    </source>
</evidence>
<dbReference type="GO" id="GO:0005634">
    <property type="term" value="C:nucleus"/>
    <property type="evidence" value="ECO:0007669"/>
    <property type="project" value="UniProtKB-SubCell"/>
</dbReference>
<proteinExistence type="predicted"/>
<dbReference type="SMART" id="SM00432">
    <property type="entry name" value="MADS"/>
    <property type="match status" value="1"/>
</dbReference>
<dbReference type="GO" id="GO:0000977">
    <property type="term" value="F:RNA polymerase II transcription regulatory region sequence-specific DNA binding"/>
    <property type="evidence" value="ECO:0007669"/>
    <property type="project" value="InterPro"/>
</dbReference>
<dbReference type="PROSITE" id="PS00350">
    <property type="entry name" value="MADS_BOX_1"/>
    <property type="match status" value="1"/>
</dbReference>
<dbReference type="PANTHER" id="PTHR48019">
    <property type="entry name" value="SERUM RESPONSE FACTOR HOMOLOG"/>
    <property type="match status" value="1"/>
</dbReference>
<dbReference type="CDD" id="cd00265">
    <property type="entry name" value="MADS_MEF2_like"/>
    <property type="match status" value="1"/>
</dbReference>
<keyword evidence="3" id="KW-0238">DNA-binding</keyword>
<evidence type="ECO:0000256" key="5">
    <source>
        <dbReference type="ARBA" id="ARBA00023242"/>
    </source>
</evidence>
<comment type="caution">
    <text evidence="7">The sequence shown here is derived from an EMBL/GenBank/DDBJ whole genome shotgun (WGS) entry which is preliminary data.</text>
</comment>
<evidence type="ECO:0000259" key="6">
    <source>
        <dbReference type="PROSITE" id="PS50066"/>
    </source>
</evidence>
<organism evidence="7 8">
    <name type="scientific">Ananas comosus</name>
    <name type="common">Pineapple</name>
    <name type="synonym">Ananas ananas</name>
    <dbReference type="NCBI Taxonomy" id="4615"/>
    <lineage>
        <taxon>Eukaryota</taxon>
        <taxon>Viridiplantae</taxon>
        <taxon>Streptophyta</taxon>
        <taxon>Embryophyta</taxon>
        <taxon>Tracheophyta</taxon>
        <taxon>Spermatophyta</taxon>
        <taxon>Magnoliopsida</taxon>
        <taxon>Liliopsida</taxon>
        <taxon>Poales</taxon>
        <taxon>Bromeliaceae</taxon>
        <taxon>Bromelioideae</taxon>
        <taxon>Ananas</taxon>
    </lineage>
</organism>
<gene>
    <name evidence="7" type="ORF">ACMD2_00156</name>
</gene>
<evidence type="ECO:0000256" key="1">
    <source>
        <dbReference type="ARBA" id="ARBA00004123"/>
    </source>
</evidence>
<evidence type="ECO:0000313" key="7">
    <source>
        <dbReference type="EMBL" id="OAY79194.1"/>
    </source>
</evidence>
<feature type="domain" description="MADS-box" evidence="6">
    <location>
        <begin position="1"/>
        <end position="61"/>
    </location>
</feature>
<dbReference type="EMBL" id="LSRQ01001111">
    <property type="protein sequence ID" value="OAY79194.1"/>
    <property type="molecule type" value="Genomic_DNA"/>
</dbReference>
<keyword evidence="2" id="KW-0805">Transcription regulation</keyword>
<dbReference type="InterPro" id="IPR033896">
    <property type="entry name" value="MEF2-like_N"/>
</dbReference>
<dbReference type="GO" id="GO:0046983">
    <property type="term" value="F:protein dimerization activity"/>
    <property type="evidence" value="ECO:0007669"/>
    <property type="project" value="InterPro"/>
</dbReference>